<sequence>MHDTPQLRSNFRPGTTAWAVRRAQWRALGLTDEEMARPKIAVVNTSSELSICFSHLDTVAATVKAAVRAAGGLPFEVRTTAPSDFIHGAAKGARYILPSRDLIASDIEVGVEGPLLDGMVCLASCDKTTPGQLMAAARLDLPTVFVLCGYQGHGTSESEEVDIEEVFERVGALVTGAITLDRLHDMTEHAIKGPGVCAGMGTANSMHLVCEALGLALPGSAPVRAMTAAMFAQAEAAGRRIVGMVEEGLTARRILTEAAFRNAIAVTLAASGSGNCVRHLQAVAVEAGLSLSIYDLVDALGPKVPLLCAVRPNGPDRIEDLDRAGGARAILKRLGTRIDGDAMTATGRTWGEELADYRPPDDAALRHADDPHSTTPALVTLRGSLAPDGALLKLGLGGAEKMHFAGPARTFEDQDDAIAGLADGRIGAGDVVVLRGLGPRGGPGIASASWFVAALNGAGLAGKVAVVTDGQLSGLNHGITINQVAPEAFEAGPIALVEDGDAIVIDVASRSLGLGVPEAELARRRATLAAAPPTAERGWLSVFQRLASPIHRGATLAPD</sequence>
<comment type="caution">
    <text evidence="5">The sequence shown here is derived from an EMBL/GenBank/DDBJ whole genome shotgun (WGS) entry which is preliminary data.</text>
</comment>
<reference evidence="5 6" key="1">
    <citation type="submission" date="2020-08" db="EMBL/GenBank/DDBJ databases">
        <title>Genomic Encyclopedia of Type Strains, Phase IV (KMG-IV): sequencing the most valuable type-strain genomes for metagenomic binning, comparative biology and taxonomic classification.</title>
        <authorList>
            <person name="Goeker M."/>
        </authorList>
    </citation>
    <scope>NUCLEOTIDE SEQUENCE [LARGE SCALE GENOMIC DNA]</scope>
    <source>
        <strain evidence="5 6">DSM 101730</strain>
    </source>
</reference>
<evidence type="ECO:0000259" key="3">
    <source>
        <dbReference type="Pfam" id="PF00920"/>
    </source>
</evidence>
<evidence type="ECO:0000256" key="1">
    <source>
        <dbReference type="ARBA" id="ARBA00006486"/>
    </source>
</evidence>
<keyword evidence="2 5" id="KW-0456">Lyase</keyword>
<dbReference type="AlphaFoldDB" id="A0A840SKF3"/>
<dbReference type="InterPro" id="IPR050165">
    <property type="entry name" value="DHAD_IlvD/Edd"/>
</dbReference>
<feature type="domain" description="Dihydroxy-acid/6-phosphogluconate dehydratase C-terminal" evidence="4">
    <location>
        <begin position="365"/>
        <end position="554"/>
    </location>
</feature>
<evidence type="ECO:0000259" key="4">
    <source>
        <dbReference type="Pfam" id="PF24877"/>
    </source>
</evidence>
<evidence type="ECO:0000256" key="2">
    <source>
        <dbReference type="ARBA" id="ARBA00023239"/>
    </source>
</evidence>
<protein>
    <submittedName>
        <fullName evidence="5">Dihydroxy-acid dehydratase</fullName>
        <ecNumber evidence="5">4.2.1.9</ecNumber>
    </submittedName>
</protein>
<comment type="similarity">
    <text evidence="1">Belongs to the IlvD/Edd family.</text>
</comment>
<dbReference type="RefSeq" id="WP_184146389.1">
    <property type="nucleotide sequence ID" value="NZ_JACHFM010000001.1"/>
</dbReference>
<gene>
    <name evidence="5" type="ORF">HNP73_000287</name>
</gene>
<dbReference type="GO" id="GO:0004160">
    <property type="term" value="F:dihydroxy-acid dehydratase activity"/>
    <property type="evidence" value="ECO:0007669"/>
    <property type="project" value="UniProtKB-EC"/>
</dbReference>
<dbReference type="Pfam" id="PF00920">
    <property type="entry name" value="ILVD_EDD_N"/>
    <property type="match status" value="1"/>
</dbReference>
<name>A0A840SKF3_9RHOB</name>
<dbReference type="EMBL" id="JACHFM010000001">
    <property type="protein sequence ID" value="MBB5220366.1"/>
    <property type="molecule type" value="Genomic_DNA"/>
</dbReference>
<dbReference type="Gene3D" id="3.50.30.80">
    <property type="entry name" value="IlvD/EDD C-terminal domain-like"/>
    <property type="match status" value="1"/>
</dbReference>
<dbReference type="PROSITE" id="PS00886">
    <property type="entry name" value="ILVD_EDD_1"/>
    <property type="match status" value="1"/>
</dbReference>
<accession>A0A840SKF3</accession>
<dbReference type="PANTHER" id="PTHR21000:SF5">
    <property type="entry name" value="DIHYDROXY-ACID DEHYDRATASE, MITOCHONDRIAL"/>
    <property type="match status" value="1"/>
</dbReference>
<dbReference type="PANTHER" id="PTHR21000">
    <property type="entry name" value="DIHYDROXY-ACID DEHYDRATASE DAD"/>
    <property type="match status" value="1"/>
</dbReference>
<dbReference type="InterPro" id="IPR037237">
    <property type="entry name" value="IlvD/EDD_N"/>
</dbReference>
<dbReference type="SUPFAM" id="SSF143975">
    <property type="entry name" value="IlvD/EDD N-terminal domain-like"/>
    <property type="match status" value="1"/>
</dbReference>
<evidence type="ECO:0000313" key="6">
    <source>
        <dbReference type="Proteomes" id="UP000549457"/>
    </source>
</evidence>
<dbReference type="InterPro" id="IPR042096">
    <property type="entry name" value="Dihydro-acid_dehy_C"/>
</dbReference>
<dbReference type="Proteomes" id="UP000549457">
    <property type="component" value="Unassembled WGS sequence"/>
</dbReference>
<dbReference type="InterPro" id="IPR056740">
    <property type="entry name" value="ILV_EDD_C"/>
</dbReference>
<dbReference type="EC" id="4.2.1.9" evidence="5"/>
<dbReference type="InterPro" id="IPR020558">
    <property type="entry name" value="DiOHA_6PGluconate_deHydtase_CS"/>
</dbReference>
<dbReference type="Pfam" id="PF24877">
    <property type="entry name" value="ILV_EDD_C"/>
    <property type="match status" value="1"/>
</dbReference>
<proteinExistence type="inferred from homology"/>
<dbReference type="GO" id="GO:0009082">
    <property type="term" value="P:branched-chain amino acid biosynthetic process"/>
    <property type="evidence" value="ECO:0007669"/>
    <property type="project" value="TreeGrafter"/>
</dbReference>
<keyword evidence="6" id="KW-1185">Reference proteome</keyword>
<dbReference type="InterPro" id="IPR000581">
    <property type="entry name" value="ILV_EDD_N"/>
</dbReference>
<feature type="domain" description="Dihydroxy-acid/6-phosphogluconate dehydratase N-terminal" evidence="3">
    <location>
        <begin position="37"/>
        <end position="352"/>
    </location>
</feature>
<dbReference type="SUPFAM" id="SSF52016">
    <property type="entry name" value="LeuD/IlvD-like"/>
    <property type="match status" value="1"/>
</dbReference>
<evidence type="ECO:0000313" key="5">
    <source>
        <dbReference type="EMBL" id="MBB5220366.1"/>
    </source>
</evidence>
<organism evidence="5 6">
    <name type="scientific">Amaricoccus macauensis</name>
    <dbReference type="NCBI Taxonomy" id="57001"/>
    <lineage>
        <taxon>Bacteria</taxon>
        <taxon>Pseudomonadati</taxon>
        <taxon>Pseudomonadota</taxon>
        <taxon>Alphaproteobacteria</taxon>
        <taxon>Rhodobacterales</taxon>
        <taxon>Paracoccaceae</taxon>
        <taxon>Amaricoccus</taxon>
    </lineage>
</organism>